<protein>
    <recommendedName>
        <fullName evidence="2">RNase H type-1 domain-containing protein</fullName>
    </recommendedName>
</protein>
<organism evidence="3 4">
    <name type="scientific">Araneus ventricosus</name>
    <name type="common">Orbweaver spider</name>
    <name type="synonym">Epeira ventricosa</name>
    <dbReference type="NCBI Taxonomy" id="182803"/>
    <lineage>
        <taxon>Eukaryota</taxon>
        <taxon>Metazoa</taxon>
        <taxon>Ecdysozoa</taxon>
        <taxon>Arthropoda</taxon>
        <taxon>Chelicerata</taxon>
        <taxon>Arachnida</taxon>
        <taxon>Araneae</taxon>
        <taxon>Araneomorphae</taxon>
        <taxon>Entelegynae</taxon>
        <taxon>Araneoidea</taxon>
        <taxon>Araneidae</taxon>
        <taxon>Araneus</taxon>
    </lineage>
</organism>
<evidence type="ECO:0000313" key="3">
    <source>
        <dbReference type="EMBL" id="GBM92395.1"/>
    </source>
</evidence>
<dbReference type="AlphaFoldDB" id="A0A4Y2JRH2"/>
<feature type="region of interest" description="Disordered" evidence="1">
    <location>
        <begin position="139"/>
        <end position="162"/>
    </location>
</feature>
<sequence>MTYLGNARIRLGWIKEYIGIKGNETADTLAKEATRDGTPANLPFPNSYLRNKLLQLSLSRWQVEWDNGDSGRSVYNIISKTSNKQLHWFRKGIQFATGHGSFPSFLKIFDLHPTDDCGYGEIPYTTQQDAHLLHHTTTRNQAHNSLSTGGRVPCPTNSQDEK</sequence>
<dbReference type="GO" id="GO:0003676">
    <property type="term" value="F:nucleic acid binding"/>
    <property type="evidence" value="ECO:0007669"/>
    <property type="project" value="InterPro"/>
</dbReference>
<name>A0A4Y2JRH2_ARAVE</name>
<evidence type="ECO:0000259" key="2">
    <source>
        <dbReference type="PROSITE" id="PS50879"/>
    </source>
</evidence>
<dbReference type="Proteomes" id="UP000499080">
    <property type="component" value="Unassembled WGS sequence"/>
</dbReference>
<feature type="domain" description="RNase H type-1" evidence="2">
    <location>
        <begin position="1"/>
        <end position="35"/>
    </location>
</feature>
<reference evidence="3 4" key="1">
    <citation type="journal article" date="2019" name="Sci. Rep.">
        <title>Orb-weaving spider Araneus ventricosus genome elucidates the spidroin gene catalogue.</title>
        <authorList>
            <person name="Kono N."/>
            <person name="Nakamura H."/>
            <person name="Ohtoshi R."/>
            <person name="Moran D.A.P."/>
            <person name="Shinohara A."/>
            <person name="Yoshida Y."/>
            <person name="Fujiwara M."/>
            <person name="Mori M."/>
            <person name="Tomita M."/>
            <person name="Arakawa K."/>
        </authorList>
    </citation>
    <scope>NUCLEOTIDE SEQUENCE [LARGE SCALE GENOMIC DNA]</scope>
</reference>
<dbReference type="PROSITE" id="PS50879">
    <property type="entry name" value="RNASE_H_1"/>
    <property type="match status" value="1"/>
</dbReference>
<dbReference type="OrthoDB" id="6437659at2759"/>
<evidence type="ECO:0000256" key="1">
    <source>
        <dbReference type="SAM" id="MobiDB-lite"/>
    </source>
</evidence>
<evidence type="ECO:0000313" key="4">
    <source>
        <dbReference type="Proteomes" id="UP000499080"/>
    </source>
</evidence>
<proteinExistence type="predicted"/>
<dbReference type="EMBL" id="BGPR01003785">
    <property type="protein sequence ID" value="GBM92395.1"/>
    <property type="molecule type" value="Genomic_DNA"/>
</dbReference>
<comment type="caution">
    <text evidence="3">The sequence shown here is derived from an EMBL/GenBank/DDBJ whole genome shotgun (WGS) entry which is preliminary data.</text>
</comment>
<dbReference type="InterPro" id="IPR002156">
    <property type="entry name" value="RNaseH_domain"/>
</dbReference>
<gene>
    <name evidence="3" type="ORF">AVEN_182567_1</name>
</gene>
<keyword evidence="4" id="KW-1185">Reference proteome</keyword>
<feature type="compositionally biased region" description="Polar residues" evidence="1">
    <location>
        <begin position="139"/>
        <end position="148"/>
    </location>
</feature>
<dbReference type="GO" id="GO:0004523">
    <property type="term" value="F:RNA-DNA hybrid ribonuclease activity"/>
    <property type="evidence" value="ECO:0007669"/>
    <property type="project" value="InterPro"/>
</dbReference>
<accession>A0A4Y2JRH2</accession>